<reference evidence="1" key="2">
    <citation type="submission" date="2021-04" db="EMBL/GenBank/DDBJ databases">
        <authorList>
            <person name="Podell S."/>
        </authorList>
    </citation>
    <scope>NUCLEOTIDE SEQUENCE</scope>
    <source>
        <strain evidence="1">Hildebrandi</strain>
    </source>
</reference>
<reference evidence="1" key="1">
    <citation type="journal article" date="2021" name="Sci. Rep.">
        <title>Diploid genomic architecture of Nitzschia inconspicua, an elite biomass production diatom.</title>
        <authorList>
            <person name="Oliver A."/>
            <person name="Podell S."/>
            <person name="Pinowska A."/>
            <person name="Traller J.C."/>
            <person name="Smith S.R."/>
            <person name="McClure R."/>
            <person name="Beliaev A."/>
            <person name="Bohutskyi P."/>
            <person name="Hill E.A."/>
            <person name="Rabines A."/>
            <person name="Zheng H."/>
            <person name="Allen L.Z."/>
            <person name="Kuo A."/>
            <person name="Grigoriev I.V."/>
            <person name="Allen A.E."/>
            <person name="Hazlebeck D."/>
            <person name="Allen E.E."/>
        </authorList>
    </citation>
    <scope>NUCLEOTIDE SEQUENCE</scope>
    <source>
        <strain evidence="1">Hildebrandi</strain>
    </source>
</reference>
<dbReference type="EMBL" id="JAGRRH010000026">
    <property type="protein sequence ID" value="KAG7341224.1"/>
    <property type="molecule type" value="Genomic_DNA"/>
</dbReference>
<gene>
    <name evidence="1" type="ORF">IV203_023175</name>
</gene>
<dbReference type="Proteomes" id="UP000693970">
    <property type="component" value="Unassembled WGS sequence"/>
</dbReference>
<evidence type="ECO:0000313" key="2">
    <source>
        <dbReference type="Proteomes" id="UP000693970"/>
    </source>
</evidence>
<dbReference type="AlphaFoldDB" id="A0A9K3KCI4"/>
<dbReference type="OrthoDB" id="6378515at2759"/>
<proteinExistence type="predicted"/>
<comment type="caution">
    <text evidence="1">The sequence shown here is derived from an EMBL/GenBank/DDBJ whole genome shotgun (WGS) entry which is preliminary data.</text>
</comment>
<evidence type="ECO:0000313" key="1">
    <source>
        <dbReference type="EMBL" id="KAG7341224.1"/>
    </source>
</evidence>
<protein>
    <submittedName>
        <fullName evidence="1">Uncharacterized protein</fullName>
    </submittedName>
</protein>
<organism evidence="1 2">
    <name type="scientific">Nitzschia inconspicua</name>
    <dbReference type="NCBI Taxonomy" id="303405"/>
    <lineage>
        <taxon>Eukaryota</taxon>
        <taxon>Sar</taxon>
        <taxon>Stramenopiles</taxon>
        <taxon>Ochrophyta</taxon>
        <taxon>Bacillariophyta</taxon>
        <taxon>Bacillariophyceae</taxon>
        <taxon>Bacillariophycidae</taxon>
        <taxon>Bacillariales</taxon>
        <taxon>Bacillariaceae</taxon>
        <taxon>Nitzschia</taxon>
    </lineage>
</organism>
<keyword evidence="2" id="KW-1185">Reference proteome</keyword>
<accession>A0A9K3KCI4</accession>
<name>A0A9K3KCI4_9STRA</name>
<sequence>MGYTAFKFCNRTNSTLVRMSLSMIHNVRAISERASLDLCGDETTWGHQGYGEKGSDRSRSKPANCARFSQPVTAVKVYEIDASNANDNKQYYTRVHVSMQSTSSTNFSTVNAMNENKKWIAKKDRGRATNKTKRVLRIEMNSARQLYLKTYGQIDAVDSMLRKCRICNKSFKYWHSSKNHALAMAVVFAYDMYPDCTTETHATSSFNLTAKQDRSYRKDH</sequence>